<sequence length="240" mass="27003">MSFSSPAKWLAGAAALFVIGFGINSMARPPVNPVGYSDNSNFKYVHVADLPVWNGNPETLSWINPIRLENKTVGILPDIKWGANKRNMIVYSNDLMEVDKQPFKFSYDWSFETSAVGCLQNTIAMRNRAMGGKDFFTVNQYKNAGALTRYLSCLNHPAAVYYAVETPRYVALMTSEPGWLFYDKDTYTFKPIVVETNRDEASNLYISSTGQFLIDIQRTPDDDQSLGKGEKKADGIRMIF</sequence>
<protein>
    <submittedName>
        <fullName evidence="1">Uncharacterized protein</fullName>
    </submittedName>
</protein>
<dbReference type="AlphaFoldDB" id="A0A8I1ECK9"/>
<gene>
    <name evidence="1" type="ORF">JEU22_02720</name>
</gene>
<evidence type="ECO:0000313" key="2">
    <source>
        <dbReference type="Proteomes" id="UP000637061"/>
    </source>
</evidence>
<dbReference type="Proteomes" id="UP000637061">
    <property type="component" value="Unassembled WGS sequence"/>
</dbReference>
<proteinExistence type="predicted"/>
<evidence type="ECO:0000313" key="1">
    <source>
        <dbReference type="EMBL" id="MBI6882814.1"/>
    </source>
</evidence>
<comment type="caution">
    <text evidence="1">The sequence shown here is derived from an EMBL/GenBank/DDBJ whole genome shotgun (WGS) entry which is preliminary data.</text>
</comment>
<dbReference type="EMBL" id="JAEHTE010000002">
    <property type="protein sequence ID" value="MBI6882814.1"/>
    <property type="molecule type" value="Genomic_DNA"/>
</dbReference>
<accession>A0A8I1ECK9</accession>
<reference evidence="1" key="1">
    <citation type="submission" date="2020-12" db="EMBL/GenBank/DDBJ databases">
        <title>Enhanced detection system for hospital associated transmission using whole genome sequencing surveillance.</title>
        <authorList>
            <person name="Harrison L.H."/>
            <person name="Van Tyne D."/>
            <person name="Marsh J.W."/>
            <person name="Griffith M.P."/>
            <person name="Snyder D.J."/>
            <person name="Cooper V.S."/>
            <person name="Mustapha M."/>
        </authorList>
    </citation>
    <scope>NUCLEOTIDE SEQUENCE</scope>
    <source>
        <strain evidence="1">PSB00042</strain>
    </source>
</reference>
<organism evidence="1 2">
    <name type="scientific">Pseudomonas putida</name>
    <name type="common">Arthrobacter siderocapsulatus</name>
    <dbReference type="NCBI Taxonomy" id="303"/>
    <lineage>
        <taxon>Bacteria</taxon>
        <taxon>Pseudomonadati</taxon>
        <taxon>Pseudomonadota</taxon>
        <taxon>Gammaproteobacteria</taxon>
        <taxon>Pseudomonadales</taxon>
        <taxon>Pseudomonadaceae</taxon>
        <taxon>Pseudomonas</taxon>
    </lineage>
</organism>
<name>A0A8I1ECK9_PSEPU</name>
<dbReference type="RefSeq" id="WP_198746439.1">
    <property type="nucleotide sequence ID" value="NZ_JAEHTE010000002.1"/>
</dbReference>